<dbReference type="Proteomes" id="UP000603940">
    <property type="component" value="Unassembled WGS sequence"/>
</dbReference>
<comment type="caution">
    <text evidence="3">The sequence shown here is derived from an EMBL/GenBank/DDBJ whole genome shotgun (WGS) entry which is preliminary data.</text>
</comment>
<proteinExistence type="predicted"/>
<keyword evidence="2" id="KW-0808">Transferase</keyword>
<accession>A0ABR7R960</accession>
<dbReference type="InterPro" id="IPR004629">
    <property type="entry name" value="WecG_TagA_CpsF"/>
</dbReference>
<evidence type="ECO:0000313" key="4">
    <source>
        <dbReference type="Proteomes" id="UP000603940"/>
    </source>
</evidence>
<protein>
    <submittedName>
        <fullName evidence="3">WecB/TagA/CpsF family glycosyltransferase</fullName>
    </submittedName>
</protein>
<evidence type="ECO:0000256" key="1">
    <source>
        <dbReference type="ARBA" id="ARBA00022676"/>
    </source>
</evidence>
<organism evidence="3 4">
    <name type="scientific">Pseudoroseomonas ludipueritiae</name>
    <dbReference type="NCBI Taxonomy" id="198093"/>
    <lineage>
        <taxon>Bacteria</taxon>
        <taxon>Pseudomonadati</taxon>
        <taxon>Pseudomonadota</taxon>
        <taxon>Alphaproteobacteria</taxon>
        <taxon>Acetobacterales</taxon>
        <taxon>Acetobacteraceae</taxon>
        <taxon>Pseudoroseomonas</taxon>
    </lineage>
</organism>
<dbReference type="PANTHER" id="PTHR34136:SF1">
    <property type="entry name" value="UDP-N-ACETYL-D-MANNOSAMINURONIC ACID TRANSFERASE"/>
    <property type="match status" value="1"/>
</dbReference>
<name>A0ABR7R960_9PROT</name>
<sequence length="254" mass="27404">MDLPPAATPAPISRRLLGVRFDALDLADALALLAARDPAAPFAYVVTPNADHWIRLQDQPGLRPLYEAAWLSLCDSRILRLLAARRGVALELAPGSDLTQRLFDEVIRPETPVTVIGGTEAVVEALRARYGLARLAHHNPPMGFIRDPAAVAAAVDFVRAHPARFVLLCVGSPQQEKLAAAIVAAGGATGIGLCVGAAAEFVAGVKQRAPEWVQRASLEWLHRLGSEPRRLWRRYLLEAPRLLRLMARVPPGGG</sequence>
<reference evidence="3 4" key="1">
    <citation type="journal article" date="2009" name="Int. J. Syst. Evol. Microbiol.">
        <title>Transfer of Teichococcus ludipueritiae and Muricoccus roseus to the genus Roseomonas, as Roseomonas ludipueritiae comb. nov. and Roseomonas rosea comb. nov., respectively, and emended description of the genus Roseomonas.</title>
        <authorList>
            <person name="Sanchez-Porro C."/>
            <person name="Gallego V."/>
            <person name="Busse H.J."/>
            <person name="Kampfer P."/>
            <person name="Ventosa A."/>
        </authorList>
    </citation>
    <scope>NUCLEOTIDE SEQUENCE [LARGE SCALE GENOMIC DNA]</scope>
    <source>
        <strain evidence="3 4">DSM 14915</strain>
    </source>
</reference>
<dbReference type="PANTHER" id="PTHR34136">
    <property type="match status" value="1"/>
</dbReference>
<keyword evidence="1" id="KW-0328">Glycosyltransferase</keyword>
<evidence type="ECO:0000313" key="3">
    <source>
        <dbReference type="EMBL" id="MBC9178359.1"/>
    </source>
</evidence>
<evidence type="ECO:0000256" key="2">
    <source>
        <dbReference type="ARBA" id="ARBA00022679"/>
    </source>
</evidence>
<gene>
    <name evidence="3" type="ORF">IBL25_15545</name>
</gene>
<keyword evidence="4" id="KW-1185">Reference proteome</keyword>
<dbReference type="Pfam" id="PF03808">
    <property type="entry name" value="Glyco_tran_WecG"/>
    <property type="match status" value="1"/>
</dbReference>
<dbReference type="RefSeq" id="WP_187779461.1">
    <property type="nucleotide sequence ID" value="NZ_JACTUZ010000073.1"/>
</dbReference>
<dbReference type="EMBL" id="JACTUZ010000073">
    <property type="protein sequence ID" value="MBC9178359.1"/>
    <property type="molecule type" value="Genomic_DNA"/>
</dbReference>
<dbReference type="NCBIfam" id="TIGR00696">
    <property type="entry name" value="wecG_tagA_cpsF"/>
    <property type="match status" value="1"/>
</dbReference>
<dbReference type="CDD" id="cd06533">
    <property type="entry name" value="Glyco_transf_WecG_TagA"/>
    <property type="match status" value="1"/>
</dbReference>